<gene>
    <name evidence="2" type="ORF">UY57_C0013G0009</name>
</gene>
<dbReference type="PANTHER" id="PTHR48090:SF7">
    <property type="entry name" value="RFBJ PROTEIN"/>
    <property type="match status" value="1"/>
</dbReference>
<dbReference type="Proteomes" id="UP000034120">
    <property type="component" value="Unassembled WGS sequence"/>
</dbReference>
<sequence>MHMSAFELSIIVPAYNEANHLEAVISEMSDVFDAAHLDYEILIVNNGSRDSTGEVMEKLQARNPRITRLYLRENQQYGGGILAGLEKARGATIGWAHADGQANPEDIVRLYREMKTKGYEIGKAVRTVRYESPWRKVQGRIWFTIFRTLFPSPYRDVNATPKLLTRRAAEILKLDSHDWFLDPELVIRAIRHRIPICEVETVWRSRKSGSTRAHLLTGLEFLKNLLLYRFGLK</sequence>
<dbReference type="SUPFAM" id="SSF53448">
    <property type="entry name" value="Nucleotide-diphospho-sugar transferases"/>
    <property type="match status" value="1"/>
</dbReference>
<dbReference type="PANTHER" id="PTHR48090">
    <property type="entry name" value="UNDECAPRENYL-PHOSPHATE 4-DEOXY-4-FORMAMIDO-L-ARABINOSE TRANSFERASE-RELATED"/>
    <property type="match status" value="1"/>
</dbReference>
<protein>
    <submittedName>
        <fullName evidence="2">Glycosyl transferase family 2</fullName>
    </submittedName>
</protein>
<dbReference type="InterPro" id="IPR029044">
    <property type="entry name" value="Nucleotide-diphossugar_trans"/>
</dbReference>
<dbReference type="EMBL" id="LCQM01000013">
    <property type="protein sequence ID" value="KKW17650.1"/>
    <property type="molecule type" value="Genomic_DNA"/>
</dbReference>
<evidence type="ECO:0000313" key="3">
    <source>
        <dbReference type="Proteomes" id="UP000034120"/>
    </source>
</evidence>
<organism evidence="2 3">
    <name type="scientific">Candidatus Kaiserbacteria bacterium GW2011_GWB1_50_17</name>
    <dbReference type="NCBI Taxonomy" id="1618673"/>
    <lineage>
        <taxon>Bacteria</taxon>
        <taxon>Candidatus Kaiseribacteriota</taxon>
    </lineage>
</organism>
<feature type="domain" description="Glycosyltransferase 2-like" evidence="1">
    <location>
        <begin position="9"/>
        <end position="146"/>
    </location>
</feature>
<evidence type="ECO:0000259" key="1">
    <source>
        <dbReference type="Pfam" id="PF00535"/>
    </source>
</evidence>
<comment type="caution">
    <text evidence="2">The sequence shown here is derived from an EMBL/GenBank/DDBJ whole genome shotgun (WGS) entry which is preliminary data.</text>
</comment>
<keyword evidence="2" id="KW-0808">Transferase</keyword>
<dbReference type="AlphaFoldDB" id="A0A0G1WGC6"/>
<dbReference type="CDD" id="cd04179">
    <property type="entry name" value="DPM_DPG-synthase_like"/>
    <property type="match status" value="1"/>
</dbReference>
<dbReference type="GO" id="GO:0016740">
    <property type="term" value="F:transferase activity"/>
    <property type="evidence" value="ECO:0007669"/>
    <property type="project" value="UniProtKB-KW"/>
</dbReference>
<dbReference type="InterPro" id="IPR001173">
    <property type="entry name" value="Glyco_trans_2-like"/>
</dbReference>
<proteinExistence type="predicted"/>
<accession>A0A0G1WGC6</accession>
<dbReference type="Gene3D" id="3.90.550.10">
    <property type="entry name" value="Spore Coat Polysaccharide Biosynthesis Protein SpsA, Chain A"/>
    <property type="match status" value="1"/>
</dbReference>
<dbReference type="Pfam" id="PF00535">
    <property type="entry name" value="Glycos_transf_2"/>
    <property type="match status" value="1"/>
</dbReference>
<evidence type="ECO:0000313" key="2">
    <source>
        <dbReference type="EMBL" id="KKW17650.1"/>
    </source>
</evidence>
<reference evidence="2 3" key="1">
    <citation type="journal article" date="2015" name="Nature">
        <title>rRNA introns, odd ribosomes, and small enigmatic genomes across a large radiation of phyla.</title>
        <authorList>
            <person name="Brown C.T."/>
            <person name="Hug L.A."/>
            <person name="Thomas B.C."/>
            <person name="Sharon I."/>
            <person name="Castelle C.J."/>
            <person name="Singh A."/>
            <person name="Wilkins M.J."/>
            <person name="Williams K.H."/>
            <person name="Banfield J.F."/>
        </authorList>
    </citation>
    <scope>NUCLEOTIDE SEQUENCE [LARGE SCALE GENOMIC DNA]</scope>
</reference>
<dbReference type="InterPro" id="IPR050256">
    <property type="entry name" value="Glycosyltransferase_2"/>
</dbReference>
<name>A0A0G1WGC6_9BACT</name>